<keyword evidence="8" id="KW-1185">Reference proteome</keyword>
<name>A0A7W6GRJ1_9RHOB</name>
<evidence type="ECO:0000256" key="3">
    <source>
        <dbReference type="ARBA" id="ARBA00023004"/>
    </source>
</evidence>
<proteinExistence type="predicted"/>
<dbReference type="GO" id="GO:0020037">
    <property type="term" value="F:heme binding"/>
    <property type="evidence" value="ECO:0007669"/>
    <property type="project" value="InterPro"/>
</dbReference>
<dbReference type="Gene3D" id="1.10.760.10">
    <property type="entry name" value="Cytochrome c-like domain"/>
    <property type="match status" value="1"/>
</dbReference>
<dbReference type="AlphaFoldDB" id="A0A7W6GRJ1"/>
<evidence type="ECO:0000256" key="2">
    <source>
        <dbReference type="ARBA" id="ARBA00022723"/>
    </source>
</evidence>
<dbReference type="RefSeq" id="WP_183963458.1">
    <property type="nucleotide sequence ID" value="NZ_BAABBZ010000014.1"/>
</dbReference>
<evidence type="ECO:0000256" key="4">
    <source>
        <dbReference type="PROSITE-ProRule" id="PRU00433"/>
    </source>
</evidence>
<dbReference type="SUPFAM" id="SSF46626">
    <property type="entry name" value="Cytochrome c"/>
    <property type="match status" value="1"/>
</dbReference>
<dbReference type="InterPro" id="IPR009056">
    <property type="entry name" value="Cyt_c-like_dom"/>
</dbReference>
<dbReference type="Proteomes" id="UP000541426">
    <property type="component" value="Unassembled WGS sequence"/>
</dbReference>
<accession>A0A7W6GRJ1</accession>
<dbReference type="PROSITE" id="PS51007">
    <property type="entry name" value="CYTC"/>
    <property type="match status" value="1"/>
</dbReference>
<evidence type="ECO:0000313" key="7">
    <source>
        <dbReference type="EMBL" id="MBB3984663.1"/>
    </source>
</evidence>
<feature type="signal peptide" evidence="5">
    <location>
        <begin position="1"/>
        <end position="25"/>
    </location>
</feature>
<gene>
    <name evidence="7" type="ORF">GGQ68_000979</name>
</gene>
<sequence length="171" mass="17807">MTIWMKRGALLAGVAMLAGCGLFRAQPEAPVTLSGTGPAPAALTMVAPQRTVVPDPIEPTGLNFAGGRNYAHWCSDCHGAQGRGDGPLAVMTAERPADLTRLAHGNGGVFPARYVSTRMNMTPGPYHRGIAPSFAVAMDGPLVEWAEPGAAGHLTTSRMADLLSYLQALQG</sequence>
<keyword evidence="1 4" id="KW-0349">Heme</keyword>
<protein>
    <submittedName>
        <fullName evidence="7">Mono/diheme cytochrome c family protein</fullName>
    </submittedName>
</protein>
<evidence type="ECO:0000256" key="1">
    <source>
        <dbReference type="ARBA" id="ARBA00022617"/>
    </source>
</evidence>
<dbReference type="InterPro" id="IPR036909">
    <property type="entry name" value="Cyt_c-like_dom_sf"/>
</dbReference>
<dbReference type="PROSITE" id="PS51257">
    <property type="entry name" value="PROKAR_LIPOPROTEIN"/>
    <property type="match status" value="1"/>
</dbReference>
<reference evidence="7 8" key="1">
    <citation type="submission" date="2020-08" db="EMBL/GenBank/DDBJ databases">
        <title>Genomic Encyclopedia of Type Strains, Phase IV (KMG-IV): sequencing the most valuable type-strain genomes for metagenomic binning, comparative biology and taxonomic classification.</title>
        <authorList>
            <person name="Goeker M."/>
        </authorList>
    </citation>
    <scope>NUCLEOTIDE SEQUENCE [LARGE SCALE GENOMIC DNA]</scope>
    <source>
        <strain evidence="7 8">DSM 102235</strain>
    </source>
</reference>
<keyword evidence="5" id="KW-0732">Signal</keyword>
<evidence type="ECO:0000259" key="6">
    <source>
        <dbReference type="PROSITE" id="PS51007"/>
    </source>
</evidence>
<comment type="caution">
    <text evidence="7">The sequence shown here is derived from an EMBL/GenBank/DDBJ whole genome shotgun (WGS) entry which is preliminary data.</text>
</comment>
<dbReference type="GO" id="GO:0009055">
    <property type="term" value="F:electron transfer activity"/>
    <property type="evidence" value="ECO:0007669"/>
    <property type="project" value="InterPro"/>
</dbReference>
<dbReference type="GO" id="GO:0046872">
    <property type="term" value="F:metal ion binding"/>
    <property type="evidence" value="ECO:0007669"/>
    <property type="project" value="UniProtKB-KW"/>
</dbReference>
<feature type="domain" description="Cytochrome c" evidence="6">
    <location>
        <begin position="61"/>
        <end position="170"/>
    </location>
</feature>
<keyword evidence="3 4" id="KW-0408">Iron</keyword>
<organism evidence="7 8">
    <name type="scientific">Sagittula marina</name>
    <dbReference type="NCBI Taxonomy" id="943940"/>
    <lineage>
        <taxon>Bacteria</taxon>
        <taxon>Pseudomonadati</taxon>
        <taxon>Pseudomonadota</taxon>
        <taxon>Alphaproteobacteria</taxon>
        <taxon>Rhodobacterales</taxon>
        <taxon>Roseobacteraceae</taxon>
        <taxon>Sagittula</taxon>
    </lineage>
</organism>
<dbReference type="EMBL" id="JACIEJ010000002">
    <property type="protein sequence ID" value="MBB3984663.1"/>
    <property type="molecule type" value="Genomic_DNA"/>
</dbReference>
<feature type="chain" id="PRO_5031132921" evidence="5">
    <location>
        <begin position="26"/>
        <end position="171"/>
    </location>
</feature>
<evidence type="ECO:0000256" key="5">
    <source>
        <dbReference type="SAM" id="SignalP"/>
    </source>
</evidence>
<keyword evidence="2 4" id="KW-0479">Metal-binding</keyword>
<evidence type="ECO:0000313" key="8">
    <source>
        <dbReference type="Proteomes" id="UP000541426"/>
    </source>
</evidence>